<keyword evidence="2 4" id="KW-0547">Nucleotide-binding</keyword>
<keyword evidence="1 4" id="KW-0808">Transferase</keyword>
<dbReference type="Gene3D" id="1.20.1200.10">
    <property type="entry name" value="Cobalamin adenosyltransferase-like"/>
    <property type="match status" value="1"/>
</dbReference>
<dbReference type="InterPro" id="IPR029499">
    <property type="entry name" value="PduO-typ"/>
</dbReference>
<dbReference type="PANTHER" id="PTHR12213">
    <property type="entry name" value="CORRINOID ADENOSYLTRANSFERASE"/>
    <property type="match status" value="1"/>
</dbReference>
<dbReference type="Proteomes" id="UP001230188">
    <property type="component" value="Unassembled WGS sequence"/>
</dbReference>
<dbReference type="Pfam" id="PF01923">
    <property type="entry name" value="Cob_adeno_trans"/>
    <property type="match status" value="1"/>
</dbReference>
<dbReference type="EMBL" id="JAQMWT010000167">
    <property type="protein sequence ID" value="KAJ8608521.1"/>
    <property type="molecule type" value="Genomic_DNA"/>
</dbReference>
<evidence type="ECO:0000256" key="3">
    <source>
        <dbReference type="ARBA" id="ARBA00022840"/>
    </source>
</evidence>
<dbReference type="GO" id="GO:0005524">
    <property type="term" value="F:ATP binding"/>
    <property type="evidence" value="ECO:0007669"/>
    <property type="project" value="UniProtKB-UniRule"/>
</dbReference>
<evidence type="ECO:0000256" key="1">
    <source>
        <dbReference type="ARBA" id="ARBA00022679"/>
    </source>
</evidence>
<dbReference type="NCBIfam" id="TIGR00636">
    <property type="entry name" value="PduO_Nterm"/>
    <property type="match status" value="1"/>
</dbReference>
<evidence type="ECO:0000256" key="4">
    <source>
        <dbReference type="RuleBase" id="RU366026"/>
    </source>
</evidence>
<reference evidence="6" key="1">
    <citation type="submission" date="2023-01" db="EMBL/GenBank/DDBJ databases">
        <title>Metagenome sequencing of chrysophaentin producing Chrysophaeum taylorii.</title>
        <authorList>
            <person name="Davison J."/>
            <person name="Bewley C."/>
        </authorList>
    </citation>
    <scope>NUCLEOTIDE SEQUENCE</scope>
    <source>
        <strain evidence="6">NIES-1699</strain>
    </source>
</reference>
<evidence type="ECO:0000259" key="5">
    <source>
        <dbReference type="Pfam" id="PF01923"/>
    </source>
</evidence>
<dbReference type="AlphaFoldDB" id="A0AAD7UIZ6"/>
<name>A0AAD7UIZ6_9STRA</name>
<evidence type="ECO:0000313" key="6">
    <source>
        <dbReference type="EMBL" id="KAJ8608521.1"/>
    </source>
</evidence>
<keyword evidence="7" id="KW-1185">Reference proteome</keyword>
<comment type="similarity">
    <text evidence="4">Belongs to the Cob(I)alamin adenosyltransferase family.</text>
</comment>
<dbReference type="Pfam" id="PF17653">
    <property type="entry name" value="DUF5522"/>
    <property type="match status" value="1"/>
</dbReference>
<dbReference type="InterPro" id="IPR036451">
    <property type="entry name" value="CblAdoTrfase-like_sf"/>
</dbReference>
<evidence type="ECO:0000313" key="7">
    <source>
        <dbReference type="Proteomes" id="UP001230188"/>
    </source>
</evidence>
<gene>
    <name evidence="6" type="ORF">CTAYLR_005738</name>
</gene>
<dbReference type="SUPFAM" id="SSF89028">
    <property type="entry name" value="Cobalamin adenosyltransferase-like"/>
    <property type="match status" value="1"/>
</dbReference>
<organism evidence="6 7">
    <name type="scientific">Chrysophaeum taylorii</name>
    <dbReference type="NCBI Taxonomy" id="2483200"/>
    <lineage>
        <taxon>Eukaryota</taxon>
        <taxon>Sar</taxon>
        <taxon>Stramenopiles</taxon>
        <taxon>Ochrophyta</taxon>
        <taxon>Pelagophyceae</taxon>
        <taxon>Pelagomonadales</taxon>
        <taxon>Pelagomonadaceae</taxon>
        <taxon>Chrysophaeum</taxon>
    </lineage>
</organism>
<dbReference type="PANTHER" id="PTHR12213:SF0">
    <property type="entry name" value="CORRINOID ADENOSYLTRANSFERASE MMAB"/>
    <property type="match status" value="1"/>
</dbReference>
<sequence>MKSIEELHEVACANGEETYIDPKSGLTVFTEFAHLQRGSCCGSRCRHCPYNHVNVRRSETTHVQLLARLVSWLLEQLARLAAVFSGAKRASAIPRKRRKSALYTRKGDGGYTRVLGGDALPKHAAVCEAMGDVDELSVKLGMAAYRSERKDVADFVFRVQQRLLDAGAVLAAADSSSGIARRAFNPTELEVLEREIDAVDATLPPLRHFVVPQPPSAALALHDARAVCRRAERHVWRLVLDHRSVDRQSSPREDDPHEAIAKYLNRLSDYLFVAARQAAHDQRDHPEVTYDVSASTRRRLLAFDDGPSVR</sequence>
<protein>
    <recommendedName>
        <fullName evidence="5">Cobalamin adenosyltransferase-like domain-containing protein</fullName>
    </recommendedName>
</protein>
<feature type="domain" description="Cobalamin adenosyltransferase-like" evidence="5">
    <location>
        <begin position="102"/>
        <end position="277"/>
    </location>
</feature>
<keyword evidence="3 4" id="KW-0067">ATP-binding</keyword>
<comment type="caution">
    <text evidence="6">The sequence shown here is derived from an EMBL/GenBank/DDBJ whole genome shotgun (WGS) entry which is preliminary data.</text>
</comment>
<dbReference type="GO" id="GO:0008817">
    <property type="term" value="F:corrinoid adenosyltransferase activity"/>
    <property type="evidence" value="ECO:0007669"/>
    <property type="project" value="TreeGrafter"/>
</dbReference>
<dbReference type="InterPro" id="IPR040807">
    <property type="entry name" value="DUF5522"/>
</dbReference>
<accession>A0AAD7UIZ6</accession>
<evidence type="ECO:0000256" key="2">
    <source>
        <dbReference type="ARBA" id="ARBA00022741"/>
    </source>
</evidence>
<dbReference type="InterPro" id="IPR016030">
    <property type="entry name" value="CblAdoTrfase-like"/>
</dbReference>
<proteinExistence type="inferred from homology"/>